<dbReference type="InterPro" id="IPR012337">
    <property type="entry name" value="RNaseH-like_sf"/>
</dbReference>
<dbReference type="PANTHER" id="PTHR45835">
    <property type="entry name" value="YALI0A06105P"/>
    <property type="match status" value="1"/>
</dbReference>
<dbReference type="Gramene" id="Psat05G0772100-T1">
    <property type="protein sequence ID" value="KAI5413216.1"/>
    <property type="gene ID" value="KIW84_057721"/>
</dbReference>
<name>A0A9D4X2Y3_PEA</name>
<evidence type="ECO:0000313" key="2">
    <source>
        <dbReference type="Proteomes" id="UP001058974"/>
    </source>
</evidence>
<dbReference type="EMBL" id="JAMSHJ010000005">
    <property type="protein sequence ID" value="KAI5413216.1"/>
    <property type="molecule type" value="Genomic_DNA"/>
</dbReference>
<keyword evidence="2" id="KW-1185">Reference proteome</keyword>
<gene>
    <name evidence="1" type="ORF">KIW84_057721</name>
</gene>
<evidence type="ECO:0000313" key="1">
    <source>
        <dbReference type="EMBL" id="KAI5413216.1"/>
    </source>
</evidence>
<comment type="caution">
    <text evidence="1">The sequence shown here is derived from an EMBL/GenBank/DDBJ whole genome shotgun (WGS) entry which is preliminary data.</text>
</comment>
<dbReference type="Proteomes" id="UP001058974">
    <property type="component" value="Chromosome 5"/>
</dbReference>
<dbReference type="AlphaFoldDB" id="A0A9D4X2Y3"/>
<sequence length="281" mass="32289">MSLACEENPNNVKLGMLKLTSGILEEIIEGQKADVGLVEQFMLINQGKGGELRIDENNMMRFRDRVCVPYIPEIKKSILKKGHISGLIFIQKLKIEHQKLLGLMQPLSIPEWKWDSISMDFVTSFPKMTKGYDFVWVIVDRLTKSAHFIPNKISYPLHKLVELHIERTVSLYGIPSSIVSDRHLRLMVKQIKLSNSLEDLLRAYVLEQGGAKDNYLTLIEFTYNNSFHSSIRMDPFEVLYGTRCKTPLCWYESNESAVIGPEFVQQTSDKITMIQEKMKAS</sequence>
<dbReference type="SUPFAM" id="SSF53098">
    <property type="entry name" value="Ribonuclease H-like"/>
    <property type="match status" value="1"/>
</dbReference>
<dbReference type="Gene3D" id="3.30.420.10">
    <property type="entry name" value="Ribonuclease H-like superfamily/Ribonuclease H"/>
    <property type="match status" value="2"/>
</dbReference>
<reference evidence="1 2" key="1">
    <citation type="journal article" date="2022" name="Nat. Genet.">
        <title>Improved pea reference genome and pan-genome highlight genomic features and evolutionary characteristics.</title>
        <authorList>
            <person name="Yang T."/>
            <person name="Liu R."/>
            <person name="Luo Y."/>
            <person name="Hu S."/>
            <person name="Wang D."/>
            <person name="Wang C."/>
            <person name="Pandey M.K."/>
            <person name="Ge S."/>
            <person name="Xu Q."/>
            <person name="Li N."/>
            <person name="Li G."/>
            <person name="Huang Y."/>
            <person name="Saxena R.K."/>
            <person name="Ji Y."/>
            <person name="Li M."/>
            <person name="Yan X."/>
            <person name="He Y."/>
            <person name="Liu Y."/>
            <person name="Wang X."/>
            <person name="Xiang C."/>
            <person name="Varshney R.K."/>
            <person name="Ding H."/>
            <person name="Gao S."/>
            <person name="Zong X."/>
        </authorList>
    </citation>
    <scope>NUCLEOTIDE SEQUENCE [LARGE SCALE GENOMIC DNA]</scope>
    <source>
        <strain evidence="1 2">cv. Zhongwan 6</strain>
    </source>
</reference>
<protein>
    <recommendedName>
        <fullName evidence="3">Retrotransposon protein</fullName>
    </recommendedName>
</protein>
<dbReference type="PANTHER" id="PTHR45835:SF99">
    <property type="entry name" value="CHROMO DOMAIN-CONTAINING PROTEIN-RELATED"/>
    <property type="match status" value="1"/>
</dbReference>
<accession>A0A9D4X2Y3</accession>
<dbReference type="GO" id="GO:0003676">
    <property type="term" value="F:nucleic acid binding"/>
    <property type="evidence" value="ECO:0007669"/>
    <property type="project" value="InterPro"/>
</dbReference>
<organism evidence="1 2">
    <name type="scientific">Pisum sativum</name>
    <name type="common">Garden pea</name>
    <name type="synonym">Lathyrus oleraceus</name>
    <dbReference type="NCBI Taxonomy" id="3888"/>
    <lineage>
        <taxon>Eukaryota</taxon>
        <taxon>Viridiplantae</taxon>
        <taxon>Streptophyta</taxon>
        <taxon>Embryophyta</taxon>
        <taxon>Tracheophyta</taxon>
        <taxon>Spermatophyta</taxon>
        <taxon>Magnoliopsida</taxon>
        <taxon>eudicotyledons</taxon>
        <taxon>Gunneridae</taxon>
        <taxon>Pentapetalae</taxon>
        <taxon>rosids</taxon>
        <taxon>fabids</taxon>
        <taxon>Fabales</taxon>
        <taxon>Fabaceae</taxon>
        <taxon>Papilionoideae</taxon>
        <taxon>50 kb inversion clade</taxon>
        <taxon>NPAAA clade</taxon>
        <taxon>Hologalegina</taxon>
        <taxon>IRL clade</taxon>
        <taxon>Fabeae</taxon>
        <taxon>Lathyrus</taxon>
    </lineage>
</organism>
<proteinExistence type="predicted"/>
<dbReference type="InterPro" id="IPR036397">
    <property type="entry name" value="RNaseH_sf"/>
</dbReference>
<evidence type="ECO:0008006" key="3">
    <source>
        <dbReference type="Google" id="ProtNLM"/>
    </source>
</evidence>